<sequence>MKWTGCCVLVICFVFGIVSSTLDHPPNLQAPECLFRAWDACMIKIRDHFYLKDYNKTCTICERHDGDSAHINFTAAPLSKYVPFPAAQWQWIALRGVHVGKLSSQTLEIFNPPSLVILALIDAGIRTIDSEAFAKCPHLESVHLDYNMLPELKRAWFTGFHRSHKFNVDLSFSNNRIATLECGCFEEIEYLKVLDLSRNLLSEVSSEWFRGLSFLNTLVLSYNKIEVISESAFDSLPALLVLNLTENPLVCVGKRTLRGPTVITVGGRRRFLSEQDKMDWSLTVDKTNFPWRKQEVRFLLHNLQFCLTYHGANAFDLRWGFVDTVKSDKAEPGCESTLFGPLKIRAPFVIAKTALETQEKGNGTTSYDMCPAAWGRQDGISVALEGGATLQLVGLPGEPKLLKNNGSTALVCNAEQTLVSKKSKLGATTGHINRVSTGMMNISCFVFHRNGTMLEPNIFKDVQGEVDSKCPAKDTLNVELTPTATPPYYQIAGSATENVTMLANLANEDVENLTMSHLDQLATCVVNPKYRGSDLVLARPPHANGGDETVSVHEYSEIKDEEVNDACVIHNYSEIKDEDSCVTHNYSEIKDEDVGDDENEENIEVNRENQNGHQCSERDDVVRCDCQETEDPNDDVVTFYAAAAELTLPPATLEGDARQHYNTTQGNTKISHVLYSAAELE</sequence>
<keyword evidence="2 4" id="KW-0732">Signal</keyword>
<dbReference type="InterPro" id="IPR003591">
    <property type="entry name" value="Leu-rich_rpt_typical-subtyp"/>
</dbReference>
<dbReference type="OrthoDB" id="27267at2759"/>
<organism evidence="5 6">
    <name type="scientific">Branchiostoma belcheri</name>
    <name type="common">Amphioxus</name>
    <dbReference type="NCBI Taxonomy" id="7741"/>
    <lineage>
        <taxon>Eukaryota</taxon>
        <taxon>Metazoa</taxon>
        <taxon>Chordata</taxon>
        <taxon>Cephalochordata</taxon>
        <taxon>Leptocardii</taxon>
        <taxon>Amphioxiformes</taxon>
        <taxon>Branchiostomatidae</taxon>
        <taxon>Branchiostoma</taxon>
    </lineage>
</organism>
<reference evidence="6" key="1">
    <citation type="submission" date="2025-08" db="UniProtKB">
        <authorList>
            <consortium name="RefSeq"/>
        </authorList>
    </citation>
    <scope>IDENTIFICATION</scope>
    <source>
        <tissue evidence="6">Gonad</tissue>
    </source>
</reference>
<dbReference type="InterPro" id="IPR050541">
    <property type="entry name" value="LRR_TM_domain-containing"/>
</dbReference>
<proteinExistence type="predicted"/>
<evidence type="ECO:0000256" key="3">
    <source>
        <dbReference type="ARBA" id="ARBA00022737"/>
    </source>
</evidence>
<gene>
    <name evidence="6" type="primary">LOC109470901</name>
</gene>
<dbReference type="AlphaFoldDB" id="A0A6P4Z7E8"/>
<evidence type="ECO:0000313" key="5">
    <source>
        <dbReference type="Proteomes" id="UP000515135"/>
    </source>
</evidence>
<dbReference type="Proteomes" id="UP000515135">
    <property type="component" value="Unplaced"/>
</dbReference>
<dbReference type="InterPro" id="IPR032675">
    <property type="entry name" value="LRR_dom_sf"/>
</dbReference>
<evidence type="ECO:0000256" key="1">
    <source>
        <dbReference type="ARBA" id="ARBA00022614"/>
    </source>
</evidence>
<accession>A0A6P4Z7E8</accession>
<dbReference type="SMART" id="SM00369">
    <property type="entry name" value="LRR_TYP"/>
    <property type="match status" value="4"/>
</dbReference>
<evidence type="ECO:0000256" key="4">
    <source>
        <dbReference type="SAM" id="SignalP"/>
    </source>
</evidence>
<keyword evidence="3" id="KW-0677">Repeat</keyword>
<dbReference type="InterPro" id="IPR001611">
    <property type="entry name" value="Leu-rich_rpt"/>
</dbReference>
<protein>
    <submittedName>
        <fullName evidence="6">Uncharacterized protein LOC109470901</fullName>
    </submittedName>
</protein>
<keyword evidence="5" id="KW-1185">Reference proteome</keyword>
<keyword evidence="1" id="KW-0433">Leucine-rich repeat</keyword>
<feature type="chain" id="PRO_5027595919" evidence="4">
    <location>
        <begin position="21"/>
        <end position="681"/>
    </location>
</feature>
<dbReference type="KEGG" id="bbel:109470901"/>
<dbReference type="SUPFAM" id="SSF52058">
    <property type="entry name" value="L domain-like"/>
    <property type="match status" value="1"/>
</dbReference>
<dbReference type="PANTHER" id="PTHR24369:SF210">
    <property type="entry name" value="CHAOPTIN-RELATED"/>
    <property type="match status" value="1"/>
</dbReference>
<dbReference type="PANTHER" id="PTHR24369">
    <property type="entry name" value="ANTIGEN BSP, PUTATIVE-RELATED"/>
    <property type="match status" value="1"/>
</dbReference>
<dbReference type="GO" id="GO:0005886">
    <property type="term" value="C:plasma membrane"/>
    <property type="evidence" value="ECO:0007669"/>
    <property type="project" value="TreeGrafter"/>
</dbReference>
<dbReference type="Pfam" id="PF13855">
    <property type="entry name" value="LRR_8"/>
    <property type="match status" value="1"/>
</dbReference>
<evidence type="ECO:0000256" key="2">
    <source>
        <dbReference type="ARBA" id="ARBA00022729"/>
    </source>
</evidence>
<feature type="signal peptide" evidence="4">
    <location>
        <begin position="1"/>
        <end position="20"/>
    </location>
</feature>
<evidence type="ECO:0000313" key="6">
    <source>
        <dbReference type="RefSeq" id="XP_019625561.1"/>
    </source>
</evidence>
<dbReference type="Gene3D" id="3.80.10.10">
    <property type="entry name" value="Ribonuclease Inhibitor"/>
    <property type="match status" value="1"/>
</dbReference>
<name>A0A6P4Z7E8_BRABE</name>
<dbReference type="GeneID" id="109470901"/>
<dbReference type="RefSeq" id="XP_019625561.1">
    <property type="nucleotide sequence ID" value="XM_019770002.1"/>
</dbReference>